<name>A0A0B7H0U1_9FLAO</name>
<dbReference type="eggNOG" id="COG5504">
    <property type="taxonomic scope" value="Bacteria"/>
</dbReference>
<dbReference type="AlphaFoldDB" id="A0A0B7H0U1"/>
<keyword evidence="2" id="KW-1185">Reference proteome</keyword>
<dbReference type="InterPro" id="IPR019853">
    <property type="entry name" value="GldB-like"/>
</dbReference>
<accession>A0A0B7H0U1</accession>
<evidence type="ECO:0000313" key="1">
    <source>
        <dbReference type="EMBL" id="CEN33166.1"/>
    </source>
</evidence>
<dbReference type="STRING" id="28189.CCYN74_720002"/>
<dbReference type="PROSITE" id="PS51257">
    <property type="entry name" value="PROKAR_LIPOPROTEIN"/>
    <property type="match status" value="1"/>
</dbReference>
<evidence type="ECO:0000313" key="2">
    <source>
        <dbReference type="Proteomes" id="UP000038055"/>
    </source>
</evidence>
<reference evidence="2" key="1">
    <citation type="submission" date="2015-01" db="EMBL/GenBank/DDBJ databases">
        <authorList>
            <person name="MANFREDI Pablo"/>
        </authorList>
    </citation>
    <scope>NUCLEOTIDE SEQUENCE [LARGE SCALE GENOMIC DNA]</scope>
    <source>
        <strain evidence="2">Ccyn2B</strain>
    </source>
</reference>
<gene>
    <name evidence="1" type="ORF">CCYN2B_140079</name>
</gene>
<dbReference type="RefSeq" id="WP_041990656.1">
    <property type="nucleotide sequence ID" value="NZ_CDOD01000006.1"/>
</dbReference>
<dbReference type="Proteomes" id="UP000038055">
    <property type="component" value="Unassembled WGS sequence"/>
</dbReference>
<keyword evidence="1" id="KW-0449">Lipoprotein</keyword>
<dbReference type="NCBIfam" id="TIGR03514">
    <property type="entry name" value="GldB_lipo"/>
    <property type="match status" value="1"/>
</dbReference>
<sequence>MKKSLLLIGLLILTACGDKKEKEIAQIPMQVEIVRFDSLFFTTPSEKISELRKTYPFFFTSNISDVEWIEIQKDSLRQALYKEAQKNVGDLSKEKKEIKGLFQHLKYYFPNFQAPKVITLTSEVDYQSRVIYADSLLLIGIDNYLGENHHFYENIQKYIRFELQKENIVIDIAESFADKLVPRRQYLTFLDNIIYEGKKLYLTEILLPKKSEAEVLKYDKTKWKWTVENESQIWRYFIDNELLYQTDKKLLNRFIYPAPFSKFYLELDSESPGGVGRFIGLQIVKSFMEKNEQISIIEMLTMKPEELFKQSFYKPKK</sequence>
<organism evidence="1 2">
    <name type="scientific">Capnocytophaga cynodegmi</name>
    <dbReference type="NCBI Taxonomy" id="28189"/>
    <lineage>
        <taxon>Bacteria</taxon>
        <taxon>Pseudomonadati</taxon>
        <taxon>Bacteroidota</taxon>
        <taxon>Flavobacteriia</taxon>
        <taxon>Flavobacteriales</taxon>
        <taxon>Flavobacteriaceae</taxon>
        <taxon>Capnocytophaga</taxon>
    </lineage>
</organism>
<dbReference type="Pfam" id="PF25594">
    <property type="entry name" value="GldB_lipo"/>
    <property type="match status" value="1"/>
</dbReference>
<proteinExistence type="predicted"/>
<protein>
    <submittedName>
        <fullName evidence="1">Putative gliding motility-associated lipoprotein GldB</fullName>
    </submittedName>
</protein>
<dbReference type="EMBL" id="CDOD01000006">
    <property type="protein sequence ID" value="CEN33166.1"/>
    <property type="molecule type" value="Genomic_DNA"/>
</dbReference>